<dbReference type="SUPFAM" id="SSF47240">
    <property type="entry name" value="Ferritin-like"/>
    <property type="match status" value="1"/>
</dbReference>
<proteinExistence type="predicted"/>
<keyword evidence="1" id="KW-0560">Oxidoreductase</keyword>
<dbReference type="InterPro" id="IPR009078">
    <property type="entry name" value="Ferritin-like_SF"/>
</dbReference>
<dbReference type="Proteomes" id="UP001156903">
    <property type="component" value="Unassembled WGS sequence"/>
</dbReference>
<dbReference type="InterPro" id="IPR012078">
    <property type="entry name" value="MP_mOase_hydro"/>
</dbReference>
<dbReference type="Gene3D" id="1.10.620.20">
    <property type="entry name" value="Ribonucleotide Reductase, subunit A"/>
    <property type="match status" value="1"/>
</dbReference>
<evidence type="ECO:0000313" key="4">
    <source>
        <dbReference type="Proteomes" id="UP001156903"/>
    </source>
</evidence>
<gene>
    <name evidence="3" type="primary">mphL</name>
    <name evidence="3" type="ORF">GCM10007935_30330</name>
</gene>
<accession>A0ABQ6CBN2</accession>
<comment type="caution">
    <text evidence="3">The sequence shown here is derived from an EMBL/GenBank/DDBJ whole genome shotgun (WGS) entry which is preliminary data.</text>
</comment>
<reference evidence="4" key="1">
    <citation type="journal article" date="2019" name="Int. J. Syst. Evol. Microbiol.">
        <title>The Global Catalogue of Microorganisms (GCM) 10K type strain sequencing project: providing services to taxonomists for standard genome sequencing and annotation.</title>
        <authorList>
            <consortium name="The Broad Institute Genomics Platform"/>
            <consortium name="The Broad Institute Genome Sequencing Center for Infectious Disease"/>
            <person name="Wu L."/>
            <person name="Ma J."/>
        </authorList>
    </citation>
    <scope>NUCLEOTIDE SEQUENCE [LARGE SCALE GENOMIC DNA]</scope>
    <source>
        <strain evidence="4">NBRC 109341</strain>
    </source>
</reference>
<evidence type="ECO:0000256" key="2">
    <source>
        <dbReference type="ARBA" id="ARBA00023033"/>
    </source>
</evidence>
<dbReference type="EMBL" id="BSPB01000029">
    <property type="protein sequence ID" value="GLS15597.1"/>
    <property type="molecule type" value="Genomic_DNA"/>
</dbReference>
<dbReference type="PIRSF" id="PIRSF000040">
    <property type="entry name" value="MMOH_comp"/>
    <property type="match status" value="1"/>
</dbReference>
<name>A0ABQ6CBN2_9BURK</name>
<dbReference type="CDD" id="cd01058">
    <property type="entry name" value="AAMH_B"/>
    <property type="match status" value="1"/>
</dbReference>
<organism evidence="3 4">
    <name type="scientific">Hydrogenophaga electricum</name>
    <dbReference type="NCBI Taxonomy" id="1230953"/>
    <lineage>
        <taxon>Bacteria</taxon>
        <taxon>Pseudomonadati</taxon>
        <taxon>Pseudomonadota</taxon>
        <taxon>Betaproteobacteria</taxon>
        <taxon>Burkholderiales</taxon>
        <taxon>Comamonadaceae</taxon>
        <taxon>Hydrogenophaga</taxon>
    </lineage>
</organism>
<evidence type="ECO:0000313" key="3">
    <source>
        <dbReference type="EMBL" id="GLS15597.1"/>
    </source>
</evidence>
<protein>
    <submittedName>
        <fullName evidence="3">Phenol hydroxylase P1 protein</fullName>
    </submittedName>
</protein>
<dbReference type="Pfam" id="PF02332">
    <property type="entry name" value="Phenol_Hydrox"/>
    <property type="match status" value="1"/>
</dbReference>
<keyword evidence="4" id="KW-1185">Reference proteome</keyword>
<dbReference type="InterPro" id="IPR012348">
    <property type="entry name" value="RNR-like"/>
</dbReference>
<sequence length="333" mass="37283">MNIDLQAREITPLRNTYAHVAQYIGGDKVASRYQEATLGAQTMANFHYRPTWDPQHELFDASRSAIRLADWYVLKDPRQFYYATWTMTRARQQDAMESNFAFVESKGMASLMSDALREKVLRVLLPLRHAAWGANMNNASICAYGYGTAFTAPAMFHAMDNLGVAQYLTRLGLTLAEPDALDEAKQAWLDAPTWQVLRRCVEDSFIVQDPFELFVAQNLALDGQLYPLIYGSFVDDEVALQGGTAVAMLTAFMPEWHDETARWIDAVIKTAAAESDDNRRHLSQWVRAWGERAQAALEPVAQLALGERGQAALEEARQAMNARATKAGLDLNA</sequence>
<keyword evidence="2" id="KW-0503">Monooxygenase</keyword>
<evidence type="ECO:0000256" key="1">
    <source>
        <dbReference type="ARBA" id="ARBA00023002"/>
    </source>
</evidence>
<dbReference type="InterPro" id="IPR003430">
    <property type="entry name" value="Phenol_Hydrox"/>
</dbReference>
<dbReference type="RefSeq" id="WP_284308457.1">
    <property type="nucleotide sequence ID" value="NZ_BSPB01000029.1"/>
</dbReference>